<evidence type="ECO:0000313" key="5">
    <source>
        <dbReference type="EMBL" id="XDQ02517.1"/>
    </source>
</evidence>
<gene>
    <name evidence="5" type="ORF">AB5J58_20890</name>
</gene>
<dbReference type="GO" id="GO:0006581">
    <property type="term" value="P:acetylcholine catabolic process"/>
    <property type="evidence" value="ECO:0007669"/>
    <property type="project" value="TreeGrafter"/>
</dbReference>
<dbReference type="Gene3D" id="3.40.50.1820">
    <property type="entry name" value="alpha/beta hydrolase"/>
    <property type="match status" value="1"/>
</dbReference>
<dbReference type="EMBL" id="CP163431">
    <property type="protein sequence ID" value="XDQ02517.1"/>
    <property type="molecule type" value="Genomic_DNA"/>
</dbReference>
<protein>
    <recommendedName>
        <fullName evidence="3">Carboxylic ester hydrolase</fullName>
        <ecNumber evidence="3">3.1.1.-</ecNumber>
    </recommendedName>
</protein>
<evidence type="ECO:0000256" key="3">
    <source>
        <dbReference type="RuleBase" id="RU361235"/>
    </source>
</evidence>
<feature type="chain" id="PRO_5044047322" description="Carboxylic ester hydrolase" evidence="3">
    <location>
        <begin position="40"/>
        <end position="579"/>
    </location>
</feature>
<dbReference type="GO" id="GO:0019695">
    <property type="term" value="P:choline metabolic process"/>
    <property type="evidence" value="ECO:0007669"/>
    <property type="project" value="TreeGrafter"/>
</dbReference>
<dbReference type="GO" id="GO:0005615">
    <property type="term" value="C:extracellular space"/>
    <property type="evidence" value="ECO:0007669"/>
    <property type="project" value="TreeGrafter"/>
</dbReference>
<dbReference type="SUPFAM" id="SSF53474">
    <property type="entry name" value="alpha/beta-Hydrolases"/>
    <property type="match status" value="1"/>
</dbReference>
<accession>A0AB39MBN7</accession>
<dbReference type="PROSITE" id="PS00122">
    <property type="entry name" value="CARBOXYLESTERASE_B_1"/>
    <property type="match status" value="1"/>
</dbReference>
<dbReference type="RefSeq" id="WP_369188637.1">
    <property type="nucleotide sequence ID" value="NZ_CP163431.1"/>
</dbReference>
<evidence type="ECO:0000256" key="1">
    <source>
        <dbReference type="ARBA" id="ARBA00005964"/>
    </source>
</evidence>
<dbReference type="GO" id="GO:0005886">
    <property type="term" value="C:plasma membrane"/>
    <property type="evidence" value="ECO:0007669"/>
    <property type="project" value="TreeGrafter"/>
</dbReference>
<dbReference type="InterPro" id="IPR002018">
    <property type="entry name" value="CarbesteraseB"/>
</dbReference>
<proteinExistence type="inferred from homology"/>
<keyword evidence="3" id="KW-0732">Signal</keyword>
<dbReference type="PANTHER" id="PTHR43918">
    <property type="entry name" value="ACETYLCHOLINESTERASE"/>
    <property type="match status" value="1"/>
</dbReference>
<evidence type="ECO:0000259" key="4">
    <source>
        <dbReference type="Pfam" id="PF00135"/>
    </source>
</evidence>
<feature type="domain" description="Carboxylesterase type B" evidence="4">
    <location>
        <begin position="53"/>
        <end position="531"/>
    </location>
</feature>
<dbReference type="AlphaFoldDB" id="A0AB39MBN7"/>
<comment type="similarity">
    <text evidence="1 3">Belongs to the type-B carboxylesterase/lipase family.</text>
</comment>
<dbReference type="InterPro" id="IPR029058">
    <property type="entry name" value="AB_hydrolase_fold"/>
</dbReference>
<evidence type="ECO:0000256" key="2">
    <source>
        <dbReference type="ARBA" id="ARBA00022801"/>
    </source>
</evidence>
<dbReference type="PANTHER" id="PTHR43918:SF4">
    <property type="entry name" value="CARBOXYLIC ESTER HYDROLASE"/>
    <property type="match status" value="1"/>
</dbReference>
<dbReference type="InterPro" id="IPR019826">
    <property type="entry name" value="Carboxylesterase_B_AS"/>
</dbReference>
<reference evidence="5" key="1">
    <citation type="submission" date="2024-07" db="EMBL/GenBank/DDBJ databases">
        <authorList>
            <person name="Yu S.T."/>
        </authorList>
    </citation>
    <scope>NUCLEOTIDE SEQUENCE</scope>
    <source>
        <strain evidence="5">R08</strain>
    </source>
</reference>
<dbReference type="GO" id="GO:0003990">
    <property type="term" value="F:acetylcholinesterase activity"/>
    <property type="evidence" value="ECO:0007669"/>
    <property type="project" value="TreeGrafter"/>
</dbReference>
<organism evidence="5">
    <name type="scientific">Streptomyces sp. R08</name>
    <dbReference type="NCBI Taxonomy" id="3238624"/>
    <lineage>
        <taxon>Bacteria</taxon>
        <taxon>Bacillati</taxon>
        <taxon>Actinomycetota</taxon>
        <taxon>Actinomycetes</taxon>
        <taxon>Kitasatosporales</taxon>
        <taxon>Streptomycetaceae</taxon>
        <taxon>Streptomyces</taxon>
    </lineage>
</organism>
<dbReference type="EC" id="3.1.1.-" evidence="3"/>
<keyword evidence="2 3" id="KW-0378">Hydrolase</keyword>
<dbReference type="Pfam" id="PF00135">
    <property type="entry name" value="COesterase"/>
    <property type="match status" value="1"/>
</dbReference>
<name>A0AB39MBN7_9ACTN</name>
<feature type="signal peptide" evidence="3">
    <location>
        <begin position="1"/>
        <end position="39"/>
    </location>
</feature>
<dbReference type="InterPro" id="IPR050654">
    <property type="entry name" value="AChE-related_enzymes"/>
</dbReference>
<sequence length="579" mass="60172">MPPTTTTPISARRAALRRVFLPLLSAAALLMAAVAPADARPGPFDSAEQGGLVVRTELGLVRGVSHGAYVTYEGLPYAAPPTGPLRWQAPVPAAAWQGIRDATRPAQRCVQMPAPGTGVDGPSDGGAVVGSEDCLYLNVTVPAAKPVGKKRPVLVWMHGGAFLGGSGGDYGAERLAVQGDAVVVTVNYRLGIFGYFGHTALGTAPPFGLADQQAALRWVRSNAPRFGGDPGKVTLFGESAGAISICAHLTSPTSAGLFQSAVLQSGSCLTSFPRGALAPGTPAYEPFATQTEVQTAGAEAARQLGCTEGAANEVLTCLRGLSTGHLATAQLMQSFNRPAYGNGLLPVAPDEALRAGHFHRVPVMLGTNHDEMRMFVGASLAAFPIRTESAYRARLAEAFGPAAPAVEAQYPAARHGSPALAWAAALTDRSFTCTTLAAGRVIAAHAPDLPLYAYVFSDREAPVLAGLPTNPGFPYGAAHGFEMPYLFPSFPTERPPTGAQSALSDRMIGYWTNFARTGDPNTAGAPRWPAFRVSSPLGPSVQSLASGRGGIRPVDASAAHRCLLWDHLAKRAAEESVGP</sequence>